<name>A0ABM8IAE3_9BACE</name>
<evidence type="ECO:0008006" key="3">
    <source>
        <dbReference type="Google" id="ProtNLM"/>
    </source>
</evidence>
<reference evidence="1 2" key="1">
    <citation type="submission" date="2023-04" db="EMBL/GenBank/DDBJ databases">
        <title>Draft genome sequence of acteroides sedimenti strain YN3PY1.</title>
        <authorList>
            <person name="Yoshida N."/>
        </authorList>
    </citation>
    <scope>NUCLEOTIDE SEQUENCE [LARGE SCALE GENOMIC DNA]</scope>
    <source>
        <strain evidence="1 2">YN3PY1</strain>
    </source>
</reference>
<evidence type="ECO:0000313" key="1">
    <source>
        <dbReference type="EMBL" id="BEG99001.1"/>
    </source>
</evidence>
<dbReference type="RefSeq" id="WP_353334206.1">
    <property type="nucleotide sequence ID" value="NZ_AP028055.1"/>
</dbReference>
<dbReference type="EMBL" id="AP028055">
    <property type="protein sequence ID" value="BEG99001.1"/>
    <property type="molecule type" value="Genomic_DNA"/>
</dbReference>
<proteinExistence type="predicted"/>
<sequence>MSTIYTNEYLKTLSRTKTLTESLGMFSAQSEAHASFDIFLSHSYLDKEAVEGIYIELTRMGFKVYVDWIIDPNLDRTNITKATATIIQNRLKCSKALLLATSLNASVSKWMPWELGYVDGHTNKCAIMPVSEYSSSPTLYKGYEYLSLYPFIVKQKNRIQEEKLWIVEASDEYVVIEDWLIKNTQPYKRNVKLF</sequence>
<gene>
    <name evidence="1" type="ORF">BSYN_12660</name>
</gene>
<organism evidence="1 2">
    <name type="scientific">Bacteroides sedimenti</name>
    <dbReference type="NCBI Taxonomy" id="2136147"/>
    <lineage>
        <taxon>Bacteria</taxon>
        <taxon>Pseudomonadati</taxon>
        <taxon>Bacteroidota</taxon>
        <taxon>Bacteroidia</taxon>
        <taxon>Bacteroidales</taxon>
        <taxon>Bacteroidaceae</taxon>
        <taxon>Bacteroides</taxon>
    </lineage>
</organism>
<evidence type="ECO:0000313" key="2">
    <source>
        <dbReference type="Proteomes" id="UP001496674"/>
    </source>
</evidence>
<dbReference type="Proteomes" id="UP001496674">
    <property type="component" value="Chromosome"/>
</dbReference>
<dbReference type="InterPro" id="IPR035897">
    <property type="entry name" value="Toll_tir_struct_dom_sf"/>
</dbReference>
<protein>
    <recommendedName>
        <fullName evidence="3">TIR domain-containing protein</fullName>
    </recommendedName>
</protein>
<keyword evidence="2" id="KW-1185">Reference proteome</keyword>
<dbReference type="SUPFAM" id="SSF52200">
    <property type="entry name" value="Toll/Interleukin receptor TIR domain"/>
    <property type="match status" value="1"/>
</dbReference>
<accession>A0ABM8IAE3</accession>
<dbReference type="Gene3D" id="3.40.50.10140">
    <property type="entry name" value="Toll/interleukin-1 receptor homology (TIR) domain"/>
    <property type="match status" value="1"/>
</dbReference>